<keyword evidence="1" id="KW-1133">Transmembrane helix</keyword>
<gene>
    <name evidence="2" type="ORF">LCGC14_2379020</name>
</gene>
<keyword evidence="1" id="KW-0472">Membrane</keyword>
<accession>A0A0F9C1H0</accession>
<name>A0A0F9C1H0_9ZZZZ</name>
<dbReference type="EMBL" id="LAZR01035234">
    <property type="protein sequence ID" value="KKL28055.1"/>
    <property type="molecule type" value="Genomic_DNA"/>
</dbReference>
<comment type="caution">
    <text evidence="2">The sequence shown here is derived from an EMBL/GenBank/DDBJ whole genome shotgun (WGS) entry which is preliminary data.</text>
</comment>
<reference evidence="2" key="1">
    <citation type="journal article" date="2015" name="Nature">
        <title>Complex archaea that bridge the gap between prokaryotes and eukaryotes.</title>
        <authorList>
            <person name="Spang A."/>
            <person name="Saw J.H."/>
            <person name="Jorgensen S.L."/>
            <person name="Zaremba-Niedzwiedzka K."/>
            <person name="Martijn J."/>
            <person name="Lind A.E."/>
            <person name="van Eijk R."/>
            <person name="Schleper C."/>
            <person name="Guy L."/>
            <person name="Ettema T.J."/>
        </authorList>
    </citation>
    <scope>NUCLEOTIDE SEQUENCE</scope>
</reference>
<proteinExistence type="predicted"/>
<keyword evidence="1" id="KW-0812">Transmembrane</keyword>
<organism evidence="2">
    <name type="scientific">marine sediment metagenome</name>
    <dbReference type="NCBI Taxonomy" id="412755"/>
    <lineage>
        <taxon>unclassified sequences</taxon>
        <taxon>metagenomes</taxon>
        <taxon>ecological metagenomes</taxon>
    </lineage>
</organism>
<feature type="transmembrane region" description="Helical" evidence="1">
    <location>
        <begin position="6"/>
        <end position="26"/>
    </location>
</feature>
<sequence>MGRAARTYGLSVLFVQAYITVGICPLEWGMSDKMNKCILKGRELVPAPLMEWAEWFETADRRIALTRIGHVGVSTVFIGLDHSFGSGPPLYFETMVFRSGSSGELLCKRYSTYDEAEAGHEAIVKRAEAGEFNRAITGGQDGQDIL</sequence>
<evidence type="ECO:0000256" key="1">
    <source>
        <dbReference type="SAM" id="Phobius"/>
    </source>
</evidence>
<protein>
    <submittedName>
        <fullName evidence="2">Uncharacterized protein</fullName>
    </submittedName>
</protein>
<dbReference type="AlphaFoldDB" id="A0A0F9C1H0"/>
<evidence type="ECO:0000313" key="2">
    <source>
        <dbReference type="EMBL" id="KKL28055.1"/>
    </source>
</evidence>